<feature type="transmembrane region" description="Helical" evidence="9">
    <location>
        <begin position="368"/>
        <end position="388"/>
    </location>
</feature>
<feature type="transmembrane region" description="Helical" evidence="9">
    <location>
        <begin position="928"/>
        <end position="955"/>
    </location>
</feature>
<feature type="transmembrane region" description="Helical" evidence="9">
    <location>
        <begin position="877"/>
        <end position="896"/>
    </location>
</feature>
<evidence type="ECO:0000256" key="8">
    <source>
        <dbReference type="ARBA" id="ARBA00023136"/>
    </source>
</evidence>
<feature type="transmembrane region" description="Helical" evidence="9">
    <location>
        <begin position="538"/>
        <end position="556"/>
    </location>
</feature>
<comment type="subcellular location">
    <subcellularLocation>
        <location evidence="1">Cell membrane</location>
        <topology evidence="1">Multi-pass membrane protein</topology>
    </subcellularLocation>
</comment>
<dbReference type="Gene3D" id="3.30.70.1430">
    <property type="entry name" value="Multidrug efflux transporter AcrB pore domain"/>
    <property type="match status" value="2"/>
</dbReference>
<evidence type="ECO:0000256" key="3">
    <source>
        <dbReference type="ARBA" id="ARBA00010942"/>
    </source>
</evidence>
<protein>
    <submittedName>
        <fullName evidence="10">CusA/CzcA family heavy metal efflux RND transporter</fullName>
    </submittedName>
</protein>
<evidence type="ECO:0000256" key="4">
    <source>
        <dbReference type="ARBA" id="ARBA00022448"/>
    </source>
</evidence>
<evidence type="ECO:0000256" key="2">
    <source>
        <dbReference type="ARBA" id="ARBA00007613"/>
    </source>
</evidence>
<dbReference type="InterPro" id="IPR004763">
    <property type="entry name" value="CusA-like"/>
</dbReference>
<dbReference type="Pfam" id="PF02321">
    <property type="entry name" value="OEP"/>
    <property type="match status" value="1"/>
</dbReference>
<organism evidence="10">
    <name type="scientific">Dyadobacter sp. 676</name>
    <dbReference type="NCBI Taxonomy" id="3088362"/>
    <lineage>
        <taxon>Bacteria</taxon>
        <taxon>Pseudomonadati</taxon>
        <taxon>Bacteroidota</taxon>
        <taxon>Cytophagia</taxon>
        <taxon>Cytophagales</taxon>
        <taxon>Spirosomataceae</taxon>
        <taxon>Dyadobacter</taxon>
    </lineage>
</organism>
<gene>
    <name evidence="10" type="ORF">ABV298_22915</name>
</gene>
<dbReference type="SUPFAM" id="SSF82866">
    <property type="entry name" value="Multidrug efflux transporter AcrB transmembrane domain"/>
    <property type="match status" value="2"/>
</dbReference>
<dbReference type="SUPFAM" id="SSF56954">
    <property type="entry name" value="Outer membrane efflux proteins (OEP)"/>
    <property type="match status" value="1"/>
</dbReference>
<feature type="transmembrane region" description="Helical" evidence="9">
    <location>
        <begin position="976"/>
        <end position="995"/>
    </location>
</feature>
<dbReference type="SUPFAM" id="SSF82693">
    <property type="entry name" value="Multidrug efflux transporter AcrB pore domain, PN1, PN2, PC1 and PC2 subdomains"/>
    <property type="match status" value="2"/>
</dbReference>
<evidence type="ECO:0000256" key="6">
    <source>
        <dbReference type="ARBA" id="ARBA00022692"/>
    </source>
</evidence>
<dbReference type="GO" id="GO:0008324">
    <property type="term" value="F:monoatomic cation transmembrane transporter activity"/>
    <property type="evidence" value="ECO:0007669"/>
    <property type="project" value="InterPro"/>
</dbReference>
<proteinExistence type="inferred from homology"/>
<reference evidence="10" key="1">
    <citation type="submission" date="2024-06" db="EMBL/GenBank/DDBJ databases">
        <title>Sequencing and assembly of the genome of Dyadobacter sp. strain 676, a symbiont of Cyamopsis tetragonoloba.</title>
        <authorList>
            <person name="Guro P."/>
            <person name="Sazanova A."/>
            <person name="Kuznetsova I."/>
            <person name="Belimov A."/>
            <person name="Safronova V."/>
        </authorList>
    </citation>
    <scope>NUCLEOTIDE SEQUENCE</scope>
    <source>
        <strain evidence="10">676</strain>
    </source>
</reference>
<feature type="transmembrane region" description="Helical" evidence="9">
    <location>
        <begin position="450"/>
        <end position="469"/>
    </location>
</feature>
<dbReference type="GO" id="GO:0015562">
    <property type="term" value="F:efflux transmembrane transporter activity"/>
    <property type="evidence" value="ECO:0007669"/>
    <property type="project" value="InterPro"/>
</dbReference>
<sequence>MLDKIIHFSIRNKLVIGIFTLALVAWGSYSLTRLPIDAVPDITNNQVQIITTSPSLAAQEVERLVTFPVETVMATIPHIEEIRSISRFGLSVVTIVFEDDVDVYWARQQVSERLHTAVEQVPPGTGTPGLAPVTTGLGEIYQYVLHTRPGFETKYPPMELRSIQDWIVRRQLLGTPGVADVSSFGGFLKQYEIAIDPLRLRSAGLSIARIFEALEQNNQNTGGAYIDKKPNAYFIRSEGLIGTLDDIRKIQVGETATGLPVLIRDIAGVGYGSAVRYGAMTRNDDGEVVGGLVLMLKGANSSEVIGNVKERIAQIRKNLPKGVVIEPFLDRTKLVDSAIGTVSKNLVEGALIVIFVLILLLGNMRAGLVVASVIPLAMLFAVSMMNLFGVSGNLMSLGAIDFGLIVDGAVIIVEATLHHIVAKRYKHRLTQDEMDREVYESASKIRNSAAFGEIIILIVYLPILALVGIEGKMFRPMAQTVSFAILGAFILSLTYIPMMSALFLSKKNEYKPGISDRIVGFFRRAYLPALDFSLRRKWLVSAFAVVLLGGSLWLFSRMGGEFIPQLDEGDFAVELRVLTGSSLSETVDATRKASAILLKNFPDEVIEVVGKIGSSEIPTDPMPVEAADMMVILKEKSHWKKASGREELAEKMHAVLTESIAGVTFGFQQPIQMRFNELMTGVKQDVAIKIFGEDLDVLARYAARVGKLAGAVRGAEDIYVEAVTGLPQIVVRFDRDKLAQFNIPVAEANRTLNAAFAGAGAGLVFEGEKRFDLVVRLQKTDRRNIDDVRGLFVTNAEGQQVPLAQIATIEMKTGANQIQREDAKRRITVAFNVRGRDVGSIVKELQSRIDREVKLPPGYFVTYGGQFQNLKEANRRLAVAVPVALLLIFILLYFTFHSLRQSLLVLTAIPFSAIGGVLALWVRGMPFSISAGIGFIALFGVAVLNGIVLIAEFNLLRKPGAKDLREVIFEGTETRLRPVLMTALVASLGFLPMALSSSSGAEVQRPLATVVIGGLVSATLLTLLVLPVWYWIVEKRWGNAVKTTGIAAILIAGLLIPSRSHSQQAQVPARKVTLRQAIEEAVARNPTMKGGSYRIDYQKALVKTATDLAKTDLTWMGGQYNSIKFDNHFFLSQNLPNPVTVNKRKSLLTEELNGAQAELELGRTELVRQVKINYQQQILLKTRQSLLAAELARAGRFVKAAEMRFRTGETSQLEYATAQSQLGEVRAQLVRNQGDLLNLQRALQALVNGDGLTEAEPDSLTRRDLTIAVPDTSALQTNAYLRYLGQQAVIGSRQTAVQKSAMLPEFSIGYFNQSLTGFQNTGNGEVFYGSGKRFQGVQVGLQLPVFNSAGRARVRASEVSEQITRNRIEAVRLQLGSDLEQAMRSLETARQNLDLYEQSTLVLAGVIQNNAVMAYESGEIGYIEYGQAWNRALGIRLTWLDLLYAYNQSVIQVEYLLNEQ</sequence>
<dbReference type="Gene3D" id="1.20.1600.10">
    <property type="entry name" value="Outer membrane efflux proteins (OEP)"/>
    <property type="match status" value="1"/>
</dbReference>
<dbReference type="NCBIfam" id="TIGR00914">
    <property type="entry name" value="2A0601"/>
    <property type="match status" value="1"/>
</dbReference>
<dbReference type="Gene3D" id="3.30.70.1320">
    <property type="entry name" value="Multidrug efflux transporter AcrB pore domain like"/>
    <property type="match status" value="1"/>
</dbReference>
<feature type="transmembrane region" description="Helical" evidence="9">
    <location>
        <begin position="1039"/>
        <end position="1056"/>
    </location>
</feature>
<accession>A0AAU8FHT9</accession>
<feature type="transmembrane region" description="Helical" evidence="9">
    <location>
        <begin position="394"/>
        <end position="417"/>
    </location>
</feature>
<dbReference type="PANTHER" id="PTHR32063:SF24">
    <property type="entry name" value="CATION EFFLUX SYSTEM (ACRB_ACRD_ACRF FAMILY)"/>
    <property type="match status" value="1"/>
</dbReference>
<name>A0AAU8FHT9_9BACT</name>
<keyword evidence="8 9" id="KW-0472">Membrane</keyword>
<feature type="transmembrane region" description="Helical" evidence="9">
    <location>
        <begin position="903"/>
        <end position="922"/>
    </location>
</feature>
<dbReference type="InterPro" id="IPR001036">
    <property type="entry name" value="Acrflvin-R"/>
</dbReference>
<dbReference type="GO" id="GO:0005886">
    <property type="term" value="C:plasma membrane"/>
    <property type="evidence" value="ECO:0007669"/>
    <property type="project" value="UniProtKB-SubCell"/>
</dbReference>
<comment type="similarity">
    <text evidence="2">Belongs to the outer membrane factor (OMF) (TC 1.B.17) family.</text>
</comment>
<feature type="transmembrane region" description="Helical" evidence="9">
    <location>
        <begin position="481"/>
        <end position="504"/>
    </location>
</feature>
<evidence type="ECO:0000256" key="1">
    <source>
        <dbReference type="ARBA" id="ARBA00004651"/>
    </source>
</evidence>
<evidence type="ECO:0000256" key="9">
    <source>
        <dbReference type="SAM" id="Phobius"/>
    </source>
</evidence>
<dbReference type="Gene3D" id="3.30.70.1440">
    <property type="entry name" value="Multidrug efflux transporter AcrB pore domain"/>
    <property type="match status" value="1"/>
</dbReference>
<keyword evidence="5" id="KW-1003">Cell membrane</keyword>
<evidence type="ECO:0000256" key="5">
    <source>
        <dbReference type="ARBA" id="ARBA00022475"/>
    </source>
</evidence>
<evidence type="ECO:0000256" key="7">
    <source>
        <dbReference type="ARBA" id="ARBA00022989"/>
    </source>
</evidence>
<keyword evidence="4" id="KW-0813">Transport</keyword>
<dbReference type="PRINTS" id="PR00702">
    <property type="entry name" value="ACRIFLAVINRP"/>
</dbReference>
<dbReference type="Gene3D" id="3.30.2090.10">
    <property type="entry name" value="Multidrug efflux transporter AcrB TolC docking domain, DN and DC subdomains"/>
    <property type="match status" value="2"/>
</dbReference>
<dbReference type="Gene3D" id="1.20.1640.10">
    <property type="entry name" value="Multidrug efflux transporter AcrB transmembrane domain"/>
    <property type="match status" value="2"/>
</dbReference>
<dbReference type="PANTHER" id="PTHR32063">
    <property type="match status" value="1"/>
</dbReference>
<dbReference type="RefSeq" id="WP_353718482.1">
    <property type="nucleotide sequence ID" value="NZ_CP159289.1"/>
</dbReference>
<keyword evidence="7 9" id="KW-1133">Transmembrane helix</keyword>
<dbReference type="EMBL" id="CP159289">
    <property type="protein sequence ID" value="XCH23156.1"/>
    <property type="molecule type" value="Genomic_DNA"/>
</dbReference>
<evidence type="ECO:0000313" key="10">
    <source>
        <dbReference type="EMBL" id="XCH23156.1"/>
    </source>
</evidence>
<feature type="transmembrane region" description="Helical" evidence="9">
    <location>
        <begin position="1007"/>
        <end position="1032"/>
    </location>
</feature>
<dbReference type="InterPro" id="IPR027463">
    <property type="entry name" value="AcrB_DN_DC_subdom"/>
</dbReference>
<dbReference type="SUPFAM" id="SSF82714">
    <property type="entry name" value="Multidrug efflux transporter AcrB TolC docking domain, DN and DC subdomains"/>
    <property type="match status" value="2"/>
</dbReference>
<keyword evidence="6 9" id="KW-0812">Transmembrane</keyword>
<feature type="transmembrane region" description="Helical" evidence="9">
    <location>
        <begin position="342"/>
        <end position="361"/>
    </location>
</feature>
<comment type="similarity">
    <text evidence="3">Belongs to the resistance-nodulation-cell division (RND) (TC 2.A.6) family.</text>
</comment>
<dbReference type="GO" id="GO:0042910">
    <property type="term" value="F:xenobiotic transmembrane transporter activity"/>
    <property type="evidence" value="ECO:0007669"/>
    <property type="project" value="TreeGrafter"/>
</dbReference>
<dbReference type="InterPro" id="IPR003423">
    <property type="entry name" value="OMP_efflux"/>
</dbReference>
<dbReference type="Pfam" id="PF00873">
    <property type="entry name" value="ACR_tran"/>
    <property type="match status" value="1"/>
</dbReference>